<dbReference type="EMBL" id="FOZC01000010">
    <property type="protein sequence ID" value="SFR81353.1"/>
    <property type="molecule type" value="Genomic_DNA"/>
</dbReference>
<dbReference type="GO" id="GO:0046872">
    <property type="term" value="F:metal ion binding"/>
    <property type="evidence" value="ECO:0007669"/>
    <property type="project" value="UniProtKB-KW"/>
</dbReference>
<dbReference type="AlphaFoldDB" id="A0A1I6JQW8"/>
<dbReference type="PROSITE" id="PS52034">
    <property type="entry name" value="PEPTIDASE_M32"/>
    <property type="match status" value="1"/>
</dbReference>
<accession>A0A1I6JQW8</accession>
<evidence type="ECO:0000256" key="2">
    <source>
        <dbReference type="PIRSR" id="PIRSR006615-1"/>
    </source>
</evidence>
<comment type="catalytic activity">
    <reaction evidence="1">
        <text>Release of a C-terminal amino acid with broad specificity, except for -Pro.</text>
        <dbReference type="EC" id="3.4.17.19"/>
    </reaction>
</comment>
<evidence type="ECO:0000313" key="5">
    <source>
        <dbReference type="Proteomes" id="UP000214760"/>
    </source>
</evidence>
<dbReference type="GO" id="GO:0004181">
    <property type="term" value="F:metallocarboxypeptidase activity"/>
    <property type="evidence" value="ECO:0007669"/>
    <property type="project" value="UniProtKB-UniRule"/>
</dbReference>
<dbReference type="SUPFAM" id="SSF55486">
    <property type="entry name" value="Metalloproteases ('zincins'), catalytic domain"/>
    <property type="match status" value="1"/>
</dbReference>
<dbReference type="RefSeq" id="WP_031473370.1">
    <property type="nucleotide sequence ID" value="NZ_FOZC01000010.1"/>
</dbReference>
<dbReference type="Gene3D" id="1.10.1370.30">
    <property type="match status" value="1"/>
</dbReference>
<keyword evidence="2" id="KW-0862">Zinc</keyword>
<dbReference type="EC" id="3.4.17.19" evidence="1"/>
<dbReference type="Proteomes" id="UP000214760">
    <property type="component" value="Unassembled WGS sequence"/>
</dbReference>
<protein>
    <recommendedName>
        <fullName evidence="1">Metal-dependent carboxypeptidase</fullName>
        <ecNumber evidence="1">3.4.17.19</ecNumber>
    </recommendedName>
</protein>
<reference evidence="4 5" key="1">
    <citation type="submission" date="2016-10" db="EMBL/GenBank/DDBJ databases">
        <authorList>
            <person name="de Groot N.N."/>
        </authorList>
    </citation>
    <scope>NUCLEOTIDE SEQUENCE [LARGE SCALE GENOMIC DNA]</scope>
    <source>
        <strain evidence="4 5">F</strain>
    </source>
</reference>
<comment type="cofactor">
    <cofactor evidence="2">
        <name>Zn(2+)</name>
        <dbReference type="ChEBI" id="CHEBI:29105"/>
    </cofactor>
    <text evidence="2">Binds 1 zinc ion per subunit.</text>
</comment>
<keyword evidence="1 4" id="KW-0121">Carboxypeptidase</keyword>
<comment type="function">
    <text evidence="1">Broad specificity carboxypetidase that releases amino acids sequentially from the C-terminus, including neutral, aromatic, polar and basic residues.</text>
</comment>
<dbReference type="GO" id="GO:0006508">
    <property type="term" value="P:proteolysis"/>
    <property type="evidence" value="ECO:0007669"/>
    <property type="project" value="UniProtKB-UniRule"/>
</dbReference>
<keyword evidence="1" id="KW-0378">Hydrolase</keyword>
<comment type="similarity">
    <text evidence="1">Belongs to the peptidase M32 family.</text>
</comment>
<dbReference type="PANTHER" id="PTHR34217">
    <property type="entry name" value="METAL-DEPENDENT CARBOXYPEPTIDASE"/>
    <property type="match status" value="1"/>
</dbReference>
<evidence type="ECO:0000256" key="3">
    <source>
        <dbReference type="PIRSR" id="PIRSR006615-2"/>
    </source>
</evidence>
<dbReference type="PIRSF" id="PIRSF006615">
    <property type="entry name" value="Zn_crbxpep_Taq"/>
    <property type="match status" value="1"/>
</dbReference>
<dbReference type="PANTHER" id="PTHR34217:SF1">
    <property type="entry name" value="CARBOXYPEPTIDASE 1"/>
    <property type="match status" value="1"/>
</dbReference>
<keyword evidence="1" id="KW-0645">Protease</keyword>
<feature type="binding site" evidence="2">
    <location>
        <position position="316"/>
    </location>
    <ligand>
        <name>Zn(2+)</name>
        <dbReference type="ChEBI" id="CHEBI:29105"/>
        <note>catalytic</note>
    </ligand>
</feature>
<dbReference type="Pfam" id="PF02074">
    <property type="entry name" value="Peptidase_M32"/>
    <property type="match status" value="1"/>
</dbReference>
<feature type="binding site" evidence="2">
    <location>
        <position position="290"/>
    </location>
    <ligand>
        <name>Zn(2+)</name>
        <dbReference type="ChEBI" id="CHEBI:29105"/>
        <note>catalytic</note>
    </ligand>
</feature>
<dbReference type="CDD" id="cd06460">
    <property type="entry name" value="M32_Taq"/>
    <property type="match status" value="1"/>
</dbReference>
<organism evidence="4 5">
    <name type="scientific">[Clostridium] aminophilum</name>
    <dbReference type="NCBI Taxonomy" id="1526"/>
    <lineage>
        <taxon>Bacteria</taxon>
        <taxon>Bacillati</taxon>
        <taxon>Bacillota</taxon>
        <taxon>Clostridia</taxon>
        <taxon>Lachnospirales</taxon>
        <taxon>Lachnospiraceae</taxon>
    </lineage>
</organism>
<dbReference type="PRINTS" id="PR00998">
    <property type="entry name" value="CRBOXYPTASET"/>
</dbReference>
<dbReference type="InterPro" id="IPR001333">
    <property type="entry name" value="Peptidase_M32_Taq"/>
</dbReference>
<evidence type="ECO:0000313" key="4">
    <source>
        <dbReference type="EMBL" id="SFR81353.1"/>
    </source>
</evidence>
<name>A0A1I6JQW8_9FIRM</name>
<evidence type="ECO:0000256" key="1">
    <source>
        <dbReference type="PIRNR" id="PIRNR006615"/>
    </source>
</evidence>
<gene>
    <name evidence="4" type="ORF">SAMN02910262_01809</name>
</gene>
<feature type="active site" description="Proton donor/acceptor" evidence="3">
    <location>
        <position position="287"/>
    </location>
</feature>
<proteinExistence type="inferred from homology"/>
<feature type="binding site" evidence="2">
    <location>
        <position position="286"/>
    </location>
    <ligand>
        <name>Zn(2+)</name>
        <dbReference type="ChEBI" id="CHEBI:29105"/>
        <note>catalytic</note>
    </ligand>
</feature>
<sequence>MSFREMYRVVEDITRQFRYYKSIESLFQLDQWTQLPEEGAEYRQKTAAFVAEKKDGLFRSPEAKKAAEYFREAGLDSLENDLSRGVVRTFLYRYRNAVGRPEEKEKEYNLFKVDLMKKWKEAREAKDYRIFLPYLDRAFVLKKEIALGICPERPAFDTLVDLTDEGLETADVDREFEALKTGIRKLMERIEKVNRKTDSHATGDIIDGVGKNAGISLDDRFRTREEDPEKMSEFARRLAYESGYRKSRGYFNDQVIHGFTSFMGPRDSRISTYRNGSIDLIYTCMHEAGHAMYATGGSGEVNEAGMWGGIEGGFHEAMSRFNENMIARSREYWQHYYPMLAETFPRYREIPEEEFYRGTNRVAPSVKRISADEVTYSLHAILRYEMERDFFSGALSAEDMAEAWNDRYEAYLGIRPKDDTEGILQDMHWAGDFIGYFQSYALGNIYDGQILEQLLKEIPDIYGDIAEGRFERLNGWMDRRIRQYGCVYTGTEMIRRLTGQGLDAGPFLRYLNRKYEEIYSLS</sequence>
<keyword evidence="1 2" id="KW-0479">Metal-binding</keyword>
<keyword evidence="1" id="KW-0482">Metalloprotease</keyword>